<protein>
    <submittedName>
        <fullName evidence="2">Uncharacterized protein</fullName>
    </submittedName>
</protein>
<evidence type="ECO:0000256" key="1">
    <source>
        <dbReference type="SAM" id="MobiDB-lite"/>
    </source>
</evidence>
<accession>A0A221ZMG5</accession>
<feature type="region of interest" description="Disordered" evidence="1">
    <location>
        <begin position="23"/>
        <end position="43"/>
    </location>
</feature>
<reference evidence="2" key="1">
    <citation type="submission" date="2017-05" db="EMBL/GenBank/DDBJ databases">
        <authorList>
            <person name="Li X.-P."/>
            <person name="Sun J."/>
            <person name="Liu Y.-H."/>
        </authorList>
    </citation>
    <scope>NUCLEOTIDE SEQUENCE</scope>
    <source>
        <strain evidence="2">D36-1</strain>
        <plasmid evidence="2">pD36-1</plasmid>
    </source>
</reference>
<evidence type="ECO:0000313" key="2">
    <source>
        <dbReference type="EMBL" id="ASO63707.1"/>
    </source>
</evidence>
<organism evidence="2">
    <name type="scientific">Citrobacter freundii</name>
    <dbReference type="NCBI Taxonomy" id="546"/>
    <lineage>
        <taxon>Bacteria</taxon>
        <taxon>Pseudomonadati</taxon>
        <taxon>Pseudomonadota</taxon>
        <taxon>Gammaproteobacteria</taxon>
        <taxon>Enterobacterales</taxon>
        <taxon>Enterobacteriaceae</taxon>
        <taxon>Citrobacter</taxon>
        <taxon>Citrobacter freundii complex</taxon>
    </lineage>
</organism>
<dbReference type="AlphaFoldDB" id="A0A221ZMG5"/>
<sequence>MMISLIWHCEFLNAFCGAEDREKPTTQNLRKRARGPSTFMLQS</sequence>
<name>A0A221ZMG5_CITFR</name>
<dbReference type="EMBL" id="MF083142">
    <property type="protein sequence ID" value="ASO63707.1"/>
    <property type="molecule type" value="Genomic_DNA"/>
</dbReference>
<keyword evidence="2" id="KW-0614">Plasmid</keyword>
<geneLocation type="plasmid" evidence="2">
    <name>pD36-1</name>
</geneLocation>
<proteinExistence type="predicted"/>